<dbReference type="FunFam" id="3.40.50.300:FF:000158">
    <property type="entry name" value="Site-determining protein"/>
    <property type="match status" value="1"/>
</dbReference>
<dbReference type="InterPro" id="IPR033875">
    <property type="entry name" value="FlhG"/>
</dbReference>
<dbReference type="Gene3D" id="3.40.50.300">
    <property type="entry name" value="P-loop containing nucleotide triphosphate hydrolases"/>
    <property type="match status" value="1"/>
</dbReference>
<protein>
    <submittedName>
        <fullName evidence="5">Cobyrinic acid a,c-diamide synthase</fullName>
    </submittedName>
</protein>
<dbReference type="Proteomes" id="UP000244248">
    <property type="component" value="Unassembled WGS sequence"/>
</dbReference>
<dbReference type="PIRSF" id="PIRSF003092">
    <property type="entry name" value="MinD"/>
    <property type="match status" value="1"/>
</dbReference>
<name>A0A2T5MDX3_9GAMM</name>
<dbReference type="OrthoDB" id="9816297at2"/>
<dbReference type="GO" id="GO:0005829">
    <property type="term" value="C:cytosol"/>
    <property type="evidence" value="ECO:0007669"/>
    <property type="project" value="TreeGrafter"/>
</dbReference>
<organism evidence="5 6">
    <name type="scientific">Stenotrophobium rhamnosiphilum</name>
    <dbReference type="NCBI Taxonomy" id="2029166"/>
    <lineage>
        <taxon>Bacteria</taxon>
        <taxon>Pseudomonadati</taxon>
        <taxon>Pseudomonadota</taxon>
        <taxon>Gammaproteobacteria</taxon>
        <taxon>Nevskiales</taxon>
        <taxon>Nevskiaceae</taxon>
        <taxon>Stenotrophobium</taxon>
    </lineage>
</organism>
<dbReference type="InterPro" id="IPR027417">
    <property type="entry name" value="P-loop_NTPase"/>
</dbReference>
<dbReference type="EMBL" id="QANS01000005">
    <property type="protein sequence ID" value="PTU30775.1"/>
    <property type="molecule type" value="Genomic_DNA"/>
</dbReference>
<dbReference type="GO" id="GO:0051782">
    <property type="term" value="P:negative regulation of cell division"/>
    <property type="evidence" value="ECO:0007669"/>
    <property type="project" value="TreeGrafter"/>
</dbReference>
<dbReference type="InterPro" id="IPR002586">
    <property type="entry name" value="CobQ/CobB/MinD/ParA_Nub-bd_dom"/>
</dbReference>
<evidence type="ECO:0000256" key="3">
    <source>
        <dbReference type="PIRSR" id="PIRSR003092-1"/>
    </source>
</evidence>
<dbReference type="InterPro" id="IPR025501">
    <property type="entry name" value="MinD_FleN"/>
</dbReference>
<evidence type="ECO:0000256" key="2">
    <source>
        <dbReference type="ARBA" id="ARBA00022840"/>
    </source>
</evidence>
<dbReference type="GO" id="GO:0005524">
    <property type="term" value="F:ATP binding"/>
    <property type="evidence" value="ECO:0007669"/>
    <property type="project" value="UniProtKB-KW"/>
</dbReference>
<dbReference type="PANTHER" id="PTHR43384:SF4">
    <property type="entry name" value="CELLULOSE BIOSYNTHESIS PROTEIN BCSQ-RELATED"/>
    <property type="match status" value="1"/>
</dbReference>
<gene>
    <name evidence="5" type="ORF">CJD38_13665</name>
</gene>
<sequence>MKPVQVIAVTSGKGGVGKTSVSVNLAVSMAMSGKKVMLLDGDLGLANVDVMLGLQPKYNLADVIEGKCTLEDTLLKGPGDLLIVPASSGKRQMAELTQAQNAGLIHAFSDLHRSLDVLIVDTAAGIADSVITFSQASQEVIVVVCGDPASMTDAYALIKVLNRDHGVKRIQILANKVHNAIEAREIHENLRRVSERFLDVTLNLVGSIPHDEWLQRAVRRQKAVVDLYPNSISAEAFKTLAKKINQWGMPKGARGNLEFFVERLVSVDHRTLVSTAA</sequence>
<comment type="caution">
    <text evidence="5">The sequence shown here is derived from an EMBL/GenBank/DDBJ whole genome shotgun (WGS) entry which is preliminary data.</text>
</comment>
<reference evidence="5 6" key="1">
    <citation type="submission" date="2018-04" db="EMBL/GenBank/DDBJ databases">
        <title>Novel species isolated from glacier.</title>
        <authorList>
            <person name="Liu Q."/>
            <person name="Xin Y.-H."/>
        </authorList>
    </citation>
    <scope>NUCLEOTIDE SEQUENCE [LARGE SCALE GENOMIC DNA]</scope>
    <source>
        <strain evidence="5 6">GT1R17</strain>
    </source>
</reference>
<keyword evidence="2 3" id="KW-0067">ATP-binding</keyword>
<evidence type="ECO:0000256" key="1">
    <source>
        <dbReference type="ARBA" id="ARBA00022741"/>
    </source>
</evidence>
<dbReference type="GO" id="GO:0009898">
    <property type="term" value="C:cytoplasmic side of plasma membrane"/>
    <property type="evidence" value="ECO:0007669"/>
    <property type="project" value="TreeGrafter"/>
</dbReference>
<keyword evidence="1 3" id="KW-0547">Nucleotide-binding</keyword>
<evidence type="ECO:0000313" key="5">
    <source>
        <dbReference type="EMBL" id="PTU30775.1"/>
    </source>
</evidence>
<feature type="domain" description="CobQ/CobB/MinD/ParA nucleotide binding" evidence="4">
    <location>
        <begin position="7"/>
        <end position="222"/>
    </location>
</feature>
<feature type="binding site" evidence="3">
    <location>
        <begin position="13"/>
        <end position="20"/>
    </location>
    <ligand>
        <name>ATP</name>
        <dbReference type="ChEBI" id="CHEBI:30616"/>
    </ligand>
</feature>
<evidence type="ECO:0000313" key="6">
    <source>
        <dbReference type="Proteomes" id="UP000244248"/>
    </source>
</evidence>
<dbReference type="GO" id="GO:0016887">
    <property type="term" value="F:ATP hydrolysis activity"/>
    <property type="evidence" value="ECO:0007669"/>
    <property type="project" value="TreeGrafter"/>
</dbReference>
<dbReference type="InterPro" id="IPR050625">
    <property type="entry name" value="ParA/MinD_ATPase"/>
</dbReference>
<proteinExistence type="predicted"/>
<accession>A0A2T5MDX3</accession>
<dbReference type="PANTHER" id="PTHR43384">
    <property type="entry name" value="SEPTUM SITE-DETERMINING PROTEIN MIND HOMOLOG, CHLOROPLASTIC-RELATED"/>
    <property type="match status" value="1"/>
</dbReference>
<dbReference type="Pfam" id="PF01656">
    <property type="entry name" value="CbiA"/>
    <property type="match status" value="1"/>
</dbReference>
<dbReference type="AlphaFoldDB" id="A0A2T5MDX3"/>
<dbReference type="CDD" id="cd02038">
    <property type="entry name" value="FlhG-like"/>
    <property type="match status" value="1"/>
</dbReference>
<dbReference type="SUPFAM" id="SSF52540">
    <property type="entry name" value="P-loop containing nucleoside triphosphate hydrolases"/>
    <property type="match status" value="1"/>
</dbReference>
<keyword evidence="6" id="KW-1185">Reference proteome</keyword>
<evidence type="ECO:0000259" key="4">
    <source>
        <dbReference type="Pfam" id="PF01656"/>
    </source>
</evidence>